<feature type="region of interest" description="Disordered" evidence="13">
    <location>
        <begin position="381"/>
        <end position="439"/>
    </location>
</feature>
<name>A0A2T3AJQ8_9PEZI</name>
<accession>A0A2T3AJQ8</accession>
<evidence type="ECO:0000313" key="17">
    <source>
        <dbReference type="Proteomes" id="UP000241462"/>
    </source>
</evidence>
<dbReference type="Pfam" id="PF08740">
    <property type="entry name" value="BCS1_N"/>
    <property type="match status" value="1"/>
</dbReference>
<dbReference type="Proteomes" id="UP000241462">
    <property type="component" value="Unassembled WGS sequence"/>
</dbReference>
<dbReference type="PROSITE" id="PS00674">
    <property type="entry name" value="AAA"/>
    <property type="match status" value="1"/>
</dbReference>
<dbReference type="OrthoDB" id="10251412at2759"/>
<evidence type="ECO:0000256" key="8">
    <source>
        <dbReference type="ARBA" id="ARBA00022989"/>
    </source>
</evidence>
<dbReference type="SUPFAM" id="SSF52540">
    <property type="entry name" value="P-loop containing nucleoside triphosphate hydrolases"/>
    <property type="match status" value="1"/>
</dbReference>
<dbReference type="SMART" id="SM00382">
    <property type="entry name" value="AAA"/>
    <property type="match status" value="1"/>
</dbReference>
<evidence type="ECO:0000256" key="2">
    <source>
        <dbReference type="ARBA" id="ARBA00007448"/>
    </source>
</evidence>
<dbReference type="SMART" id="SM01024">
    <property type="entry name" value="BCS1_N"/>
    <property type="match status" value="1"/>
</dbReference>
<dbReference type="AlphaFoldDB" id="A0A2T3AJQ8"/>
<evidence type="ECO:0000313" key="16">
    <source>
        <dbReference type="EMBL" id="PSS00794.1"/>
    </source>
</evidence>
<sequence>MDFKSLGRGFGHGGSGLHGSHNVTGNDTTLPGLEPIIALLGARNPVVQVLMVLHQTVGQRIGLDPGTFLTLLGFLWASSRMWRQLFSTAEQIVTQYLTSSVHISSSDEIYFHLLKWLASQPRLLNSRSLTAETVSQSAWEEEDEADLLATRISADGEGVYLNFSNQEAKVPPRFVPAQGVHAFWYEGNYFRLQRKQETFMEDSGTGSTAFKDRENLVISCIGRSPAPIKRMLQRAKEFYYNDHHAKTTVKRPGGAGSRRFGRGAWSQVAERPVRPMKTVVLDSKQKVQVLADINEYLHPATPRWYANRGIPLRRGYLFHGPPGTGKTSLSFALAGVFGLDIYVISLLEPTLTEEDLLALFNSLPRRCVVLLEDIDTAGLTRPKEDDLEEETPAAIKAAPAMTNDGLKGGGDESGHGGRRRRGGGGERGEDGEKGSGPKEWKVSDLARELKKPFSDEKKGISLSGLLNAIDGVASHEGRVLIMTTNKPESLDDALIRPGRVDLQVGFTNATQEQARELFERMYEADSKHKAPASSSANGHAATSSNNEKNDNFPGEKTNGHAQASESDVLLGKSGVDDEKKTDLTSKVLDDHRLELTFDQLQIIAQEFAAKIPDGQFSPAELQGFLLKRKKNPRKALDEAGPWVQGMIQQKASKTKIIRVQ</sequence>
<evidence type="ECO:0000256" key="13">
    <source>
        <dbReference type="SAM" id="MobiDB-lite"/>
    </source>
</evidence>
<dbReference type="InterPro" id="IPR057495">
    <property type="entry name" value="AAA_lid_BCS1"/>
</dbReference>
<feature type="domain" description="AAA+ ATPase" evidence="14">
    <location>
        <begin position="312"/>
        <end position="510"/>
    </location>
</feature>
<dbReference type="GO" id="GO:0016887">
    <property type="term" value="F:ATP hydrolysis activity"/>
    <property type="evidence" value="ECO:0007669"/>
    <property type="project" value="InterPro"/>
</dbReference>
<dbReference type="InParanoid" id="A0A2T3AJQ8"/>
<dbReference type="Gene3D" id="3.40.50.300">
    <property type="entry name" value="P-loop containing nucleotide triphosphate hydrolases"/>
    <property type="match status" value="1"/>
</dbReference>
<keyword evidence="5" id="KW-0999">Mitochondrion inner membrane</keyword>
<evidence type="ECO:0000256" key="7">
    <source>
        <dbReference type="ARBA" id="ARBA00022840"/>
    </source>
</evidence>
<dbReference type="InterPro" id="IPR003959">
    <property type="entry name" value="ATPase_AAA_core"/>
</dbReference>
<dbReference type="InterPro" id="IPR014851">
    <property type="entry name" value="BCS1_N"/>
</dbReference>
<dbReference type="GO" id="GO:0005743">
    <property type="term" value="C:mitochondrial inner membrane"/>
    <property type="evidence" value="ECO:0007669"/>
    <property type="project" value="UniProtKB-SubCell"/>
</dbReference>
<dbReference type="InterPro" id="IPR027417">
    <property type="entry name" value="P-loop_NTPase"/>
</dbReference>
<evidence type="ECO:0000256" key="1">
    <source>
        <dbReference type="ARBA" id="ARBA00004434"/>
    </source>
</evidence>
<evidence type="ECO:0000256" key="3">
    <source>
        <dbReference type="ARBA" id="ARBA00022692"/>
    </source>
</evidence>
<evidence type="ECO:0000256" key="4">
    <source>
        <dbReference type="ARBA" id="ARBA00022741"/>
    </source>
</evidence>
<comment type="similarity">
    <text evidence="2">Belongs to the AAA ATPase family. BCS1 subfamily.</text>
</comment>
<keyword evidence="6" id="KW-0378">Hydrolase</keyword>
<evidence type="ECO:0000256" key="12">
    <source>
        <dbReference type="RuleBase" id="RU003651"/>
    </source>
</evidence>
<evidence type="ECO:0000256" key="9">
    <source>
        <dbReference type="ARBA" id="ARBA00023128"/>
    </source>
</evidence>
<comment type="subcellular location">
    <subcellularLocation>
        <location evidence="1">Mitochondrion inner membrane</location>
        <topology evidence="1">Single-pass membrane protein</topology>
    </subcellularLocation>
</comment>
<feature type="domain" description="BCS1 N-terminal" evidence="15">
    <location>
        <begin position="70"/>
        <end position="279"/>
    </location>
</feature>
<dbReference type="EMBL" id="KZ678381">
    <property type="protein sequence ID" value="PSS00794.1"/>
    <property type="molecule type" value="Genomic_DNA"/>
</dbReference>
<keyword evidence="17" id="KW-1185">Reference proteome</keyword>
<dbReference type="InterPro" id="IPR003593">
    <property type="entry name" value="AAA+_ATPase"/>
</dbReference>
<evidence type="ECO:0000259" key="14">
    <source>
        <dbReference type="SMART" id="SM00382"/>
    </source>
</evidence>
<reference evidence="16 17" key="1">
    <citation type="journal article" date="2018" name="Mycol. Prog.">
        <title>Coniella lustricola, a new species from submerged detritus.</title>
        <authorList>
            <person name="Raudabaugh D.B."/>
            <person name="Iturriaga T."/>
            <person name="Carver A."/>
            <person name="Mondo S."/>
            <person name="Pangilinan J."/>
            <person name="Lipzen A."/>
            <person name="He G."/>
            <person name="Amirebrahimi M."/>
            <person name="Grigoriev I.V."/>
            <person name="Miller A.N."/>
        </authorList>
    </citation>
    <scope>NUCLEOTIDE SEQUENCE [LARGE SCALE GENOMIC DNA]</scope>
    <source>
        <strain evidence="16 17">B22-T-1</strain>
    </source>
</reference>
<gene>
    <name evidence="16" type="ORF">BD289DRAFT_423331</name>
</gene>
<comment type="catalytic activity">
    <reaction evidence="11">
        <text>ATP + H2O = ADP + phosphate + H(+)</text>
        <dbReference type="Rhea" id="RHEA:13065"/>
        <dbReference type="ChEBI" id="CHEBI:15377"/>
        <dbReference type="ChEBI" id="CHEBI:15378"/>
        <dbReference type="ChEBI" id="CHEBI:30616"/>
        <dbReference type="ChEBI" id="CHEBI:43474"/>
        <dbReference type="ChEBI" id="CHEBI:456216"/>
    </reaction>
    <physiologicalReaction direction="left-to-right" evidence="11">
        <dbReference type="Rhea" id="RHEA:13066"/>
    </physiologicalReaction>
</comment>
<dbReference type="PANTHER" id="PTHR23070">
    <property type="entry name" value="BCS1 AAA-TYPE ATPASE"/>
    <property type="match status" value="1"/>
</dbReference>
<evidence type="ECO:0000256" key="5">
    <source>
        <dbReference type="ARBA" id="ARBA00022792"/>
    </source>
</evidence>
<keyword evidence="8" id="KW-1133">Transmembrane helix</keyword>
<keyword evidence="10" id="KW-0472">Membrane</keyword>
<feature type="compositionally biased region" description="Basic and acidic residues" evidence="13">
    <location>
        <begin position="423"/>
        <end position="439"/>
    </location>
</feature>
<dbReference type="Pfam" id="PF00004">
    <property type="entry name" value="AAA"/>
    <property type="match status" value="2"/>
</dbReference>
<dbReference type="InterPro" id="IPR050747">
    <property type="entry name" value="Mitochondrial_chaperone_BCS1"/>
</dbReference>
<evidence type="ECO:0000256" key="10">
    <source>
        <dbReference type="ARBA" id="ARBA00023136"/>
    </source>
</evidence>
<keyword evidence="4 12" id="KW-0547">Nucleotide-binding</keyword>
<dbReference type="InterPro" id="IPR003960">
    <property type="entry name" value="ATPase_AAA_CS"/>
</dbReference>
<proteinExistence type="inferred from homology"/>
<dbReference type="STRING" id="2025994.A0A2T3AJQ8"/>
<keyword evidence="7 12" id="KW-0067">ATP-binding</keyword>
<evidence type="ECO:0000259" key="15">
    <source>
        <dbReference type="SMART" id="SM01024"/>
    </source>
</evidence>
<protein>
    <submittedName>
        <fullName evidence="16">BCS1 N terminal-domain-containing protein</fullName>
    </submittedName>
</protein>
<feature type="compositionally biased region" description="Polar residues" evidence="13">
    <location>
        <begin position="532"/>
        <end position="546"/>
    </location>
</feature>
<dbReference type="GO" id="GO:0005524">
    <property type="term" value="F:ATP binding"/>
    <property type="evidence" value="ECO:0007669"/>
    <property type="project" value="UniProtKB-KW"/>
</dbReference>
<dbReference type="Pfam" id="PF25426">
    <property type="entry name" value="AAA_lid_BCS1"/>
    <property type="match status" value="1"/>
</dbReference>
<keyword evidence="3" id="KW-0812">Transmembrane</keyword>
<evidence type="ECO:0000256" key="6">
    <source>
        <dbReference type="ARBA" id="ARBA00022801"/>
    </source>
</evidence>
<keyword evidence="9" id="KW-0496">Mitochondrion</keyword>
<feature type="region of interest" description="Disordered" evidence="13">
    <location>
        <begin position="523"/>
        <end position="566"/>
    </location>
</feature>
<evidence type="ECO:0000256" key="11">
    <source>
        <dbReference type="ARBA" id="ARBA00048778"/>
    </source>
</evidence>
<organism evidence="16 17">
    <name type="scientific">Coniella lustricola</name>
    <dbReference type="NCBI Taxonomy" id="2025994"/>
    <lineage>
        <taxon>Eukaryota</taxon>
        <taxon>Fungi</taxon>
        <taxon>Dikarya</taxon>
        <taxon>Ascomycota</taxon>
        <taxon>Pezizomycotina</taxon>
        <taxon>Sordariomycetes</taxon>
        <taxon>Sordariomycetidae</taxon>
        <taxon>Diaporthales</taxon>
        <taxon>Schizoparmaceae</taxon>
        <taxon>Coniella</taxon>
    </lineage>
</organism>